<proteinExistence type="predicted"/>
<reference evidence="1 2" key="1">
    <citation type="submission" date="2020-08" db="EMBL/GenBank/DDBJ databases">
        <title>Genome public.</title>
        <authorList>
            <person name="Liu C."/>
            <person name="Sun Q."/>
        </authorList>
    </citation>
    <scope>NUCLEOTIDE SEQUENCE [LARGE SCALE GENOMIC DNA]</scope>
    <source>
        <strain evidence="1 2">3_YM_SP_D4_24.mj</strain>
    </source>
</reference>
<dbReference type="SUPFAM" id="SSF52540">
    <property type="entry name" value="P-loop containing nucleoside triphosphate hydrolases"/>
    <property type="match status" value="1"/>
</dbReference>
<keyword evidence="2" id="KW-1185">Reference proteome</keyword>
<dbReference type="Proteomes" id="UP000661649">
    <property type="component" value="Unassembled WGS sequence"/>
</dbReference>
<gene>
    <name evidence="1" type="ORF">H8712_02660</name>
</gene>
<evidence type="ECO:0000313" key="2">
    <source>
        <dbReference type="Proteomes" id="UP000661649"/>
    </source>
</evidence>
<dbReference type="Gene3D" id="3.40.50.300">
    <property type="entry name" value="P-loop containing nucleotide triphosphate hydrolases"/>
    <property type="match status" value="1"/>
</dbReference>
<dbReference type="RefSeq" id="WP_022303268.1">
    <property type="nucleotide sequence ID" value="NZ_JACRTP010000001.1"/>
</dbReference>
<dbReference type="InterPro" id="IPR027417">
    <property type="entry name" value="P-loop_NTPase"/>
</dbReference>
<protein>
    <submittedName>
        <fullName evidence="1">Cytidylate kinase-like family protein</fullName>
    </submittedName>
</protein>
<dbReference type="EMBL" id="JACRTP010000001">
    <property type="protein sequence ID" value="MBC8627533.1"/>
    <property type="molecule type" value="Genomic_DNA"/>
</dbReference>
<dbReference type="Pfam" id="PF13189">
    <property type="entry name" value="Cytidylate_kin2"/>
    <property type="match status" value="1"/>
</dbReference>
<comment type="caution">
    <text evidence="1">The sequence shown here is derived from an EMBL/GenBank/DDBJ whole genome shotgun (WGS) entry which is preliminary data.</text>
</comment>
<name>A0ABR7P812_9FIRM</name>
<evidence type="ECO:0000313" key="1">
    <source>
        <dbReference type="EMBL" id="MBC8627533.1"/>
    </source>
</evidence>
<sequence>MGKVITIAREFGSGGRIIAQSLAEQLKIGFYDKNLITLAAERKNLPEERLERVDERRENPWRYDMEDDIAIQRQFYYEPLNDVLFEAQSEIIKEKAETEDCVIVGRCADYLLRIKPDCRCVFITAPLEKRIRTISARTGLDAKAAKQLIKKVDKQRKYYYENYTDRKWGKHHGYDLCLDSSRLTKEQILKILTTLYETIE</sequence>
<accession>A0ABR7P812</accession>
<organism evidence="1 2">
    <name type="scientific">Blautia stercoris</name>
    <dbReference type="NCBI Taxonomy" id="871664"/>
    <lineage>
        <taxon>Bacteria</taxon>
        <taxon>Bacillati</taxon>
        <taxon>Bacillota</taxon>
        <taxon>Clostridia</taxon>
        <taxon>Lachnospirales</taxon>
        <taxon>Lachnospiraceae</taxon>
        <taxon>Blautia</taxon>
    </lineage>
</organism>